<gene>
    <name evidence="2" type="ORF">PCASD_10245</name>
</gene>
<dbReference type="Proteomes" id="UP000235392">
    <property type="component" value="Unassembled WGS sequence"/>
</dbReference>
<feature type="non-terminal residue" evidence="2">
    <location>
        <position position="1"/>
    </location>
</feature>
<reference evidence="2 3" key="1">
    <citation type="submission" date="2017-11" db="EMBL/GenBank/DDBJ databases">
        <title>De novo assembly and phasing of dikaryotic genomes from two isolates of Puccinia coronata f. sp. avenae, the causal agent of oat crown rust.</title>
        <authorList>
            <person name="Miller M.E."/>
            <person name="Zhang Y."/>
            <person name="Omidvar V."/>
            <person name="Sperschneider J."/>
            <person name="Schwessinger B."/>
            <person name="Raley C."/>
            <person name="Palmer J.M."/>
            <person name="Garnica D."/>
            <person name="Upadhyaya N."/>
            <person name="Rathjen J."/>
            <person name="Taylor J.M."/>
            <person name="Park R.F."/>
            <person name="Dodds P.N."/>
            <person name="Hirsch C.D."/>
            <person name="Kianian S.F."/>
            <person name="Figueroa M."/>
        </authorList>
    </citation>
    <scope>NUCLEOTIDE SEQUENCE [LARGE SCALE GENOMIC DNA]</scope>
    <source>
        <strain evidence="2">12SD80</strain>
    </source>
</reference>
<organism evidence="2 3">
    <name type="scientific">Puccinia coronata f. sp. avenae</name>
    <dbReference type="NCBI Taxonomy" id="200324"/>
    <lineage>
        <taxon>Eukaryota</taxon>
        <taxon>Fungi</taxon>
        <taxon>Dikarya</taxon>
        <taxon>Basidiomycota</taxon>
        <taxon>Pucciniomycotina</taxon>
        <taxon>Pucciniomycetes</taxon>
        <taxon>Pucciniales</taxon>
        <taxon>Pucciniaceae</taxon>
        <taxon>Puccinia</taxon>
    </lineage>
</organism>
<sequence length="239" mass="25677">SSSNRLAGKTLGKDGGISDSVEEDIIVKRMISQQYLGICEAEWGPHTIGSSVSNGHQACTSDGPVASCELQTSCLRARWTRLTGVVTLSTNPPPNLTPARQRLAFCRHNDDGMTLAVTPSCSTVSPASIWPRRQRLPSATSYYCCRAAERYLPAARRDSTRRWPSVKKRRRMARGRPAVGRHADSCHVVKLLSEETPTAGSYGGTASEGAPTAASDTSRYQTLGRSPKDFGGVGKVAPT</sequence>
<evidence type="ECO:0000313" key="3">
    <source>
        <dbReference type="Proteomes" id="UP000235392"/>
    </source>
</evidence>
<evidence type="ECO:0000313" key="2">
    <source>
        <dbReference type="EMBL" id="PLW37510.1"/>
    </source>
</evidence>
<feature type="compositionally biased region" description="Polar residues" evidence="1">
    <location>
        <begin position="214"/>
        <end position="224"/>
    </location>
</feature>
<proteinExistence type="predicted"/>
<accession>A0A2N5UID7</accession>
<comment type="caution">
    <text evidence="2">The sequence shown here is derived from an EMBL/GenBank/DDBJ whole genome shotgun (WGS) entry which is preliminary data.</text>
</comment>
<dbReference type="AlphaFoldDB" id="A0A2N5UID7"/>
<name>A0A2N5UID7_9BASI</name>
<protein>
    <submittedName>
        <fullName evidence="2">Uncharacterized protein</fullName>
    </submittedName>
</protein>
<evidence type="ECO:0000256" key="1">
    <source>
        <dbReference type="SAM" id="MobiDB-lite"/>
    </source>
</evidence>
<feature type="region of interest" description="Disordered" evidence="1">
    <location>
        <begin position="197"/>
        <end position="239"/>
    </location>
</feature>
<dbReference type="EMBL" id="PGCI01000141">
    <property type="protein sequence ID" value="PLW37510.1"/>
    <property type="molecule type" value="Genomic_DNA"/>
</dbReference>